<evidence type="ECO:0000313" key="2">
    <source>
        <dbReference type="EMBL" id="GLJ79735.1"/>
    </source>
</evidence>
<dbReference type="AlphaFoldDB" id="A0A9W6HGN6"/>
<evidence type="ECO:0000313" key="3">
    <source>
        <dbReference type="Proteomes" id="UP001142317"/>
    </source>
</evidence>
<proteinExistence type="predicted"/>
<dbReference type="Proteomes" id="UP001142317">
    <property type="component" value="Unassembled WGS sequence"/>
</dbReference>
<dbReference type="InterPro" id="IPR057204">
    <property type="entry name" value="DUF7882"/>
</dbReference>
<feature type="domain" description="DUF7882" evidence="1">
    <location>
        <begin position="1"/>
        <end position="97"/>
    </location>
</feature>
<dbReference type="EMBL" id="BSEO01000005">
    <property type="protein sequence ID" value="GLJ79735.1"/>
    <property type="molecule type" value="Genomic_DNA"/>
</dbReference>
<comment type="caution">
    <text evidence="2">The sequence shown here is derived from an EMBL/GenBank/DDBJ whole genome shotgun (WGS) entry which is preliminary data.</text>
</comment>
<reference evidence="2" key="2">
    <citation type="submission" date="2023-01" db="EMBL/GenBank/DDBJ databases">
        <authorList>
            <person name="Sun Q."/>
            <person name="Evtushenko L."/>
        </authorList>
    </citation>
    <scope>NUCLEOTIDE SEQUENCE</scope>
    <source>
        <strain evidence="2">VKM Ac-1447</strain>
    </source>
</reference>
<accession>A0A9W6HGN6</accession>
<gene>
    <name evidence="2" type="ORF">GCM10017586_14170</name>
</gene>
<keyword evidence="3" id="KW-1185">Reference proteome</keyword>
<protein>
    <recommendedName>
        <fullName evidence="1">DUF7882 domain-containing protein</fullName>
    </recommendedName>
</protein>
<organism evidence="2 3">
    <name type="scientific">Microbacterium imperiale</name>
    <dbReference type="NCBI Taxonomy" id="33884"/>
    <lineage>
        <taxon>Bacteria</taxon>
        <taxon>Bacillati</taxon>
        <taxon>Actinomycetota</taxon>
        <taxon>Actinomycetes</taxon>
        <taxon>Micrococcales</taxon>
        <taxon>Microbacteriaceae</taxon>
        <taxon>Microbacterium</taxon>
    </lineage>
</organism>
<evidence type="ECO:0000259" key="1">
    <source>
        <dbReference type="Pfam" id="PF25355"/>
    </source>
</evidence>
<reference evidence="2" key="1">
    <citation type="journal article" date="2014" name="Int. J. Syst. Evol. Microbiol.">
        <title>Complete genome sequence of Corynebacterium casei LMG S-19264T (=DSM 44701T), isolated from a smear-ripened cheese.</title>
        <authorList>
            <consortium name="US DOE Joint Genome Institute (JGI-PGF)"/>
            <person name="Walter F."/>
            <person name="Albersmeier A."/>
            <person name="Kalinowski J."/>
            <person name="Ruckert C."/>
        </authorList>
    </citation>
    <scope>NUCLEOTIDE SEQUENCE</scope>
    <source>
        <strain evidence="2">VKM Ac-1447</strain>
    </source>
</reference>
<sequence length="122" mass="13691">MGRFVYGNGNTKIEIEDRTLAHLQQVIGTKLRRSESFFFSWREDTSVGGGRRSVWIHQGADLEFTYFGHRAPRLNRDWLEALALVAGSSAGLYVVPEPAPRSGTDTGTLRVPLEWTSDVDHT</sequence>
<name>A0A9W6HGN6_9MICO</name>
<dbReference type="Pfam" id="PF25355">
    <property type="entry name" value="DUF7882"/>
    <property type="match status" value="1"/>
</dbReference>
<dbReference type="RefSeq" id="WP_271174956.1">
    <property type="nucleotide sequence ID" value="NZ_BSEO01000005.1"/>
</dbReference>